<proteinExistence type="predicted"/>
<keyword evidence="2" id="KW-1185">Reference proteome</keyword>
<name>A0ABD3RRT9_9STRA</name>
<reference evidence="1 2" key="1">
    <citation type="submission" date="2024-10" db="EMBL/GenBank/DDBJ databases">
        <title>Updated reference genomes for cyclostephanoid diatoms.</title>
        <authorList>
            <person name="Roberts W.R."/>
            <person name="Alverson A.J."/>
        </authorList>
    </citation>
    <scope>NUCLEOTIDE SEQUENCE [LARGE SCALE GENOMIC DNA]</scope>
    <source>
        <strain evidence="1 2">AJA228-03</strain>
    </source>
</reference>
<sequence length="83" mass="9392">MFPRFAVSPSVICAARSRLAISAIRPRPLPRRPYENPHRHLSPIRKDEFNVQLGCAHRIDEKNVSVEKGLAVLVIGTMGMWMV</sequence>
<gene>
    <name evidence="1" type="ORF">ACHAXA_006924</name>
</gene>
<organism evidence="1 2">
    <name type="scientific">Cyclostephanos tholiformis</name>
    <dbReference type="NCBI Taxonomy" id="382380"/>
    <lineage>
        <taxon>Eukaryota</taxon>
        <taxon>Sar</taxon>
        <taxon>Stramenopiles</taxon>
        <taxon>Ochrophyta</taxon>
        <taxon>Bacillariophyta</taxon>
        <taxon>Coscinodiscophyceae</taxon>
        <taxon>Thalassiosirophycidae</taxon>
        <taxon>Stephanodiscales</taxon>
        <taxon>Stephanodiscaceae</taxon>
        <taxon>Cyclostephanos</taxon>
    </lineage>
</organism>
<evidence type="ECO:0000313" key="1">
    <source>
        <dbReference type="EMBL" id="KAL3815649.1"/>
    </source>
</evidence>
<dbReference type="EMBL" id="JALLPB020000188">
    <property type="protein sequence ID" value="KAL3815649.1"/>
    <property type="molecule type" value="Genomic_DNA"/>
</dbReference>
<evidence type="ECO:0000313" key="2">
    <source>
        <dbReference type="Proteomes" id="UP001530377"/>
    </source>
</evidence>
<protein>
    <submittedName>
        <fullName evidence="1">Uncharacterized protein</fullName>
    </submittedName>
</protein>
<dbReference type="AlphaFoldDB" id="A0ABD3RRT9"/>
<dbReference type="Proteomes" id="UP001530377">
    <property type="component" value="Unassembled WGS sequence"/>
</dbReference>
<comment type="caution">
    <text evidence="1">The sequence shown here is derived from an EMBL/GenBank/DDBJ whole genome shotgun (WGS) entry which is preliminary data.</text>
</comment>
<accession>A0ABD3RRT9</accession>